<dbReference type="GO" id="GO:0008643">
    <property type="term" value="P:carbohydrate transport"/>
    <property type="evidence" value="ECO:0007669"/>
    <property type="project" value="InterPro"/>
</dbReference>
<dbReference type="EMBL" id="QEXL01000010">
    <property type="protein sequence ID" value="RBM06718.1"/>
    <property type="molecule type" value="Genomic_DNA"/>
</dbReference>
<comment type="caution">
    <text evidence="5">The sequence shown here is derived from an EMBL/GenBank/DDBJ whole genome shotgun (WGS) entry which is preliminary data.</text>
</comment>
<dbReference type="AlphaFoldDB" id="A0A365YWC3"/>
<dbReference type="InterPro" id="IPR007049">
    <property type="entry name" value="Carb-sel_porin_OprB"/>
</dbReference>
<keyword evidence="4" id="KW-0812">Transmembrane</keyword>
<gene>
    <name evidence="5" type="ORF">NJLHNGOC_08620</name>
</gene>
<dbReference type="GO" id="GO:0015288">
    <property type="term" value="F:porin activity"/>
    <property type="evidence" value="ECO:0007669"/>
    <property type="project" value="InterPro"/>
</dbReference>
<comment type="similarity">
    <text evidence="1 2">Belongs to the OprB family.</text>
</comment>
<dbReference type="OrthoDB" id="177316at2"/>
<evidence type="ECO:0000313" key="5">
    <source>
        <dbReference type="EMBL" id="RBM06718.1"/>
    </source>
</evidence>
<keyword evidence="6" id="KW-1185">Reference proteome</keyword>
<name>A0A365YWC3_9PROT</name>
<feature type="region of interest" description="Disordered" evidence="3">
    <location>
        <begin position="19"/>
        <end position="41"/>
    </location>
</feature>
<feature type="transmembrane region" description="Helical" evidence="4">
    <location>
        <begin position="46"/>
        <end position="65"/>
    </location>
</feature>
<dbReference type="GO" id="GO:0016020">
    <property type="term" value="C:membrane"/>
    <property type="evidence" value="ECO:0007669"/>
    <property type="project" value="InterPro"/>
</dbReference>
<proteinExistence type="inferred from homology"/>
<keyword evidence="4" id="KW-1133">Transmembrane helix</keyword>
<accession>A0A365YWC3</accession>
<dbReference type="InterPro" id="IPR038673">
    <property type="entry name" value="OprB_sf"/>
</dbReference>
<dbReference type="PANTHER" id="PTHR37944:SF1">
    <property type="entry name" value="PORIN B"/>
    <property type="match status" value="1"/>
</dbReference>
<dbReference type="Proteomes" id="UP000252680">
    <property type="component" value="Unassembled WGS sequence"/>
</dbReference>
<evidence type="ECO:0000256" key="1">
    <source>
        <dbReference type="ARBA" id="ARBA00008769"/>
    </source>
</evidence>
<evidence type="ECO:0000256" key="2">
    <source>
        <dbReference type="RuleBase" id="RU363072"/>
    </source>
</evidence>
<evidence type="ECO:0000256" key="3">
    <source>
        <dbReference type="SAM" id="MobiDB-lite"/>
    </source>
</evidence>
<sequence>MNETGIHRRISKVITISSPTARPSESRAHIVSRSSATARRRRPPSVLVLGGTIVVLLGHGIFTTARAQDIPPTEIQKERHELGNSGPAVNETDIATVEQSQAPAEPSDGGTLDTSGNLLGNMGGLRPWLYKHGITFNLQDVEELWGNTTGGAPSGNDIGSGSGTGPAYDAVTAPTLTVDLEKLFGLKGGLFNVSALQTRGRSISQDHLYNYNPISGFEADRSTRLFELWYQQSFLNGKLDVKIGQQDLDTEFLISDYGSLYLNSNFGWPMAPSVNLYGGGPSWPLASPAIRLRYRPTDTFTVMFAAADDNPPGNQYNSFGIQDGGNGADPTNQTTNDGSGTRFNMGTGALLMTELQYALNPQPDDMAHATKNPGLPGIYKLGGFYDTAKFPDYRYNRQGGSLGAQGGYPRWDRGNWMVYGIIDQMLWRPSLTSPQSVGIFVRATGNSGDRNLISFAADAGINLKAPFRGRDNDTVGVGWGIGRSSSGWRQYNRAAGSMVPGNENHLEVTYQAQVTPWLVLQPDFQYVWHPQGGTPDPRYASGLKRVGNETIFGIHTNINF</sequence>
<reference evidence="5 6" key="1">
    <citation type="submission" date="2018-05" db="EMBL/GenBank/DDBJ databases">
        <title>Komagataeibacter cocois sp. nov., for a novel cellulose- producing strain isolated from coconut milk.</title>
        <authorList>
            <person name="Liu L."/>
            <person name="Wang Y."/>
            <person name="Liu S."/>
            <person name="Bi J."/>
            <person name="Chen H."/>
            <person name="Deng J."/>
            <person name="Zhang C."/>
            <person name="Hu Q."/>
            <person name="Li C."/>
        </authorList>
    </citation>
    <scope>NUCLEOTIDE SEQUENCE [LARGE SCALE GENOMIC DNA]</scope>
    <source>
        <strain evidence="5 6">WE7</strain>
    </source>
</reference>
<dbReference type="PANTHER" id="PTHR37944">
    <property type="entry name" value="PORIN B"/>
    <property type="match status" value="1"/>
</dbReference>
<evidence type="ECO:0000256" key="4">
    <source>
        <dbReference type="SAM" id="Phobius"/>
    </source>
</evidence>
<organism evidence="5 6">
    <name type="scientific">Novacetimonas cocois</name>
    <dbReference type="NCBI Taxonomy" id="1747507"/>
    <lineage>
        <taxon>Bacteria</taxon>
        <taxon>Pseudomonadati</taxon>
        <taxon>Pseudomonadota</taxon>
        <taxon>Alphaproteobacteria</taxon>
        <taxon>Acetobacterales</taxon>
        <taxon>Acetobacteraceae</taxon>
        <taxon>Novacetimonas</taxon>
    </lineage>
</organism>
<protein>
    <submittedName>
        <fullName evidence="5">Carbohydrate porin</fullName>
    </submittedName>
</protein>
<dbReference type="InterPro" id="IPR052932">
    <property type="entry name" value="OprB_Porin"/>
</dbReference>
<dbReference type="Gene3D" id="2.40.160.180">
    <property type="entry name" value="Carbohydrate-selective porin OprB"/>
    <property type="match status" value="1"/>
</dbReference>
<dbReference type="Pfam" id="PF04966">
    <property type="entry name" value="OprB"/>
    <property type="match status" value="1"/>
</dbReference>
<keyword evidence="4" id="KW-0472">Membrane</keyword>
<evidence type="ECO:0000313" key="6">
    <source>
        <dbReference type="Proteomes" id="UP000252680"/>
    </source>
</evidence>